<dbReference type="PRINTS" id="PR01438">
    <property type="entry name" value="UNVRSLSTRESS"/>
</dbReference>
<dbReference type="RefSeq" id="WP_073237834.1">
    <property type="nucleotide sequence ID" value="NZ_FQUY01000008.1"/>
</dbReference>
<dbReference type="InterPro" id="IPR006015">
    <property type="entry name" value="Universal_stress_UspA"/>
</dbReference>
<comment type="similarity">
    <text evidence="1">Belongs to the universal stress protein A family.</text>
</comment>
<evidence type="ECO:0000259" key="2">
    <source>
        <dbReference type="Pfam" id="PF00582"/>
    </source>
</evidence>
<sequence>MKILLPTDGSANALRAVHYIVKLAQKGLSLNLTVLTVIPFTEDMAAFLGIGKEEYLRLSRLRTGPIFQRYNEALHGLDNIQMEYITLQGDPAEEIVKLAESGEYDEIVIGSRGLSRVKELFLGSVSHKVVQIAKCPVVIVK</sequence>
<evidence type="ECO:0000256" key="1">
    <source>
        <dbReference type="ARBA" id="ARBA00008791"/>
    </source>
</evidence>
<name>A0A1M4XCT6_9FIRM</name>
<dbReference type="SUPFAM" id="SSF52402">
    <property type="entry name" value="Adenine nucleotide alpha hydrolases-like"/>
    <property type="match status" value="1"/>
</dbReference>
<keyword evidence="4" id="KW-1185">Reference proteome</keyword>
<protein>
    <submittedName>
        <fullName evidence="3">Nucleotide-binding universal stress protein, UspA family</fullName>
    </submittedName>
</protein>
<evidence type="ECO:0000313" key="4">
    <source>
        <dbReference type="Proteomes" id="UP000184148"/>
    </source>
</evidence>
<dbReference type="Pfam" id="PF00582">
    <property type="entry name" value="Usp"/>
    <property type="match status" value="1"/>
</dbReference>
<reference evidence="4" key="1">
    <citation type="submission" date="2016-11" db="EMBL/GenBank/DDBJ databases">
        <authorList>
            <person name="Varghese N."/>
            <person name="Submissions S."/>
        </authorList>
    </citation>
    <scope>NUCLEOTIDE SEQUENCE [LARGE SCALE GENOMIC DNA]</scope>
    <source>
        <strain evidence="4">DSM 12395</strain>
    </source>
</reference>
<dbReference type="Proteomes" id="UP000184148">
    <property type="component" value="Unassembled WGS sequence"/>
</dbReference>
<dbReference type="Gene3D" id="3.40.50.620">
    <property type="entry name" value="HUPs"/>
    <property type="match status" value="1"/>
</dbReference>
<dbReference type="InterPro" id="IPR014729">
    <property type="entry name" value="Rossmann-like_a/b/a_fold"/>
</dbReference>
<dbReference type="STRING" id="1121429.SAMN02745133_01401"/>
<proteinExistence type="inferred from homology"/>
<dbReference type="AlphaFoldDB" id="A0A1M4XCT6"/>
<dbReference type="PANTHER" id="PTHR46268:SF6">
    <property type="entry name" value="UNIVERSAL STRESS PROTEIN UP12"/>
    <property type="match status" value="1"/>
</dbReference>
<gene>
    <name evidence="3" type="ORF">SAMN02745133_01401</name>
</gene>
<dbReference type="CDD" id="cd00293">
    <property type="entry name" value="USP-like"/>
    <property type="match status" value="1"/>
</dbReference>
<feature type="domain" description="UspA" evidence="2">
    <location>
        <begin position="2"/>
        <end position="141"/>
    </location>
</feature>
<dbReference type="InterPro" id="IPR006016">
    <property type="entry name" value="UspA"/>
</dbReference>
<organism evidence="3 4">
    <name type="scientific">Desulforamulus putei DSM 12395</name>
    <dbReference type="NCBI Taxonomy" id="1121429"/>
    <lineage>
        <taxon>Bacteria</taxon>
        <taxon>Bacillati</taxon>
        <taxon>Bacillota</taxon>
        <taxon>Clostridia</taxon>
        <taxon>Eubacteriales</taxon>
        <taxon>Peptococcaceae</taxon>
        <taxon>Desulforamulus</taxon>
    </lineage>
</organism>
<dbReference type="PANTHER" id="PTHR46268">
    <property type="entry name" value="STRESS RESPONSE PROTEIN NHAX"/>
    <property type="match status" value="1"/>
</dbReference>
<accession>A0A1M4XCT6</accession>
<dbReference type="OrthoDB" id="152484at2"/>
<evidence type="ECO:0000313" key="3">
    <source>
        <dbReference type="EMBL" id="SHE91288.1"/>
    </source>
</evidence>
<dbReference type="EMBL" id="FQUY01000008">
    <property type="protein sequence ID" value="SHE91288.1"/>
    <property type="molecule type" value="Genomic_DNA"/>
</dbReference>